<evidence type="ECO:0000313" key="5">
    <source>
        <dbReference type="Proteomes" id="UP001204798"/>
    </source>
</evidence>
<dbReference type="PANTHER" id="PTHR11851:SF49">
    <property type="entry name" value="MITOCHONDRIAL-PROCESSING PEPTIDASE SUBUNIT ALPHA"/>
    <property type="match status" value="1"/>
</dbReference>
<evidence type="ECO:0000259" key="3">
    <source>
        <dbReference type="Pfam" id="PF05193"/>
    </source>
</evidence>
<dbReference type="SUPFAM" id="SSF63411">
    <property type="entry name" value="LuxS/MPP-like metallohydrolase"/>
    <property type="match status" value="2"/>
</dbReference>
<sequence>MEEITLLRLPNRLQIAYQPVPWSHTVSVGIWIGAGTKDEEEGEEGIAHFIEHVLFKGTKKRTGRQVAQLIDALGGNIDAFTEKELTCFYMRVLPEHLPQGLALLKELLTEPLLRPKDIEVEKSVVLSEIQNLEDTPEELVGEIFFEALWDGHPLSRPILGSKESVKRFRRSHLVRFMRKHYVPERTVIAGAGSLEPEKFVDLVSEHFGNWQNRPNICGRNEQPPVPSPSLRFVRRQTEHFYFTFGVHGFPITDPTHYPASVLDVIVGGGASSRLFMEVREKRGLAYAIGSLSAAFKPAGFFAIGGSCPPSKSEKVAKVIAKELKRLCQNGIGKEELERAKTQLKLSIVMAQESVMGLMMRLGRQIHYFGKPIPVEDIVRRIDQVTADEVVSVARKLFGSKFAASLLGPIKDSEAERLVAILNNECLV</sequence>
<dbReference type="InterPro" id="IPR011249">
    <property type="entry name" value="Metalloenz_LuxS/M16"/>
</dbReference>
<dbReference type="InterPro" id="IPR050361">
    <property type="entry name" value="MPP/UQCRC_Complex"/>
</dbReference>
<feature type="domain" description="Peptidase M16 N-terminal" evidence="2">
    <location>
        <begin position="16"/>
        <end position="160"/>
    </location>
</feature>
<reference evidence="4 5" key="1">
    <citation type="submission" date="2022-08" db="EMBL/GenBank/DDBJ databases">
        <title>Bacterial and archaeal communities from various locations to study Microbial Dark Matter (Phase II).</title>
        <authorList>
            <person name="Stepanauskas R."/>
        </authorList>
    </citation>
    <scope>NUCLEOTIDE SEQUENCE [LARGE SCALE GENOMIC DNA]</scope>
    <source>
        <strain evidence="4 5">PD1</strain>
    </source>
</reference>
<proteinExistence type="inferred from homology"/>
<accession>A0ABT2EKG9</accession>
<dbReference type="InterPro" id="IPR007863">
    <property type="entry name" value="Peptidase_M16_C"/>
</dbReference>
<dbReference type="EMBL" id="JANUCP010000001">
    <property type="protein sequence ID" value="MCS3918421.1"/>
    <property type="molecule type" value="Genomic_DNA"/>
</dbReference>
<protein>
    <submittedName>
        <fullName evidence="4">Zn-dependent peptidase</fullName>
    </submittedName>
</protein>
<gene>
    <name evidence="4" type="ORF">M2350_000818</name>
</gene>
<dbReference type="PANTHER" id="PTHR11851">
    <property type="entry name" value="METALLOPROTEASE"/>
    <property type="match status" value="1"/>
</dbReference>
<name>A0ABT2EKG9_9BACT</name>
<feature type="domain" description="Peptidase M16 C-terminal" evidence="3">
    <location>
        <begin position="170"/>
        <end position="343"/>
    </location>
</feature>
<organism evidence="4 5">
    <name type="scientific">Candidatus Fervidibacter sacchari</name>
    <dbReference type="NCBI Taxonomy" id="1448929"/>
    <lineage>
        <taxon>Bacteria</taxon>
        <taxon>Candidatus Fervidibacterota</taxon>
        <taxon>Candidatus Fervidibacter</taxon>
    </lineage>
</organism>
<dbReference type="Gene3D" id="3.30.830.10">
    <property type="entry name" value="Metalloenzyme, LuxS/M16 peptidase-like"/>
    <property type="match status" value="2"/>
</dbReference>
<dbReference type="Proteomes" id="UP001204798">
    <property type="component" value="Unassembled WGS sequence"/>
</dbReference>
<dbReference type="Pfam" id="PF00675">
    <property type="entry name" value="Peptidase_M16"/>
    <property type="match status" value="1"/>
</dbReference>
<evidence type="ECO:0000256" key="1">
    <source>
        <dbReference type="ARBA" id="ARBA00007261"/>
    </source>
</evidence>
<evidence type="ECO:0000313" key="4">
    <source>
        <dbReference type="EMBL" id="MCS3918421.1"/>
    </source>
</evidence>
<comment type="similarity">
    <text evidence="1">Belongs to the peptidase M16 family.</text>
</comment>
<keyword evidence="5" id="KW-1185">Reference proteome</keyword>
<dbReference type="InterPro" id="IPR011765">
    <property type="entry name" value="Pept_M16_N"/>
</dbReference>
<dbReference type="RefSeq" id="WP_259094183.1">
    <property type="nucleotide sequence ID" value="NZ_CP130454.1"/>
</dbReference>
<comment type="caution">
    <text evidence="4">The sequence shown here is derived from an EMBL/GenBank/DDBJ whole genome shotgun (WGS) entry which is preliminary data.</text>
</comment>
<dbReference type="Pfam" id="PF05193">
    <property type="entry name" value="Peptidase_M16_C"/>
    <property type="match status" value="1"/>
</dbReference>
<evidence type="ECO:0000259" key="2">
    <source>
        <dbReference type="Pfam" id="PF00675"/>
    </source>
</evidence>